<reference evidence="4 5" key="1">
    <citation type="journal article" date="2023" name="G3 (Bethesda)">
        <title>A chromosome-length genome assembly and annotation of blackberry (Rubus argutus, cv. 'Hillquist').</title>
        <authorList>
            <person name="Bruna T."/>
            <person name="Aryal R."/>
            <person name="Dudchenko O."/>
            <person name="Sargent D.J."/>
            <person name="Mead D."/>
            <person name="Buti M."/>
            <person name="Cavallini A."/>
            <person name="Hytonen T."/>
            <person name="Andres J."/>
            <person name="Pham M."/>
            <person name="Weisz D."/>
            <person name="Mascagni F."/>
            <person name="Usai G."/>
            <person name="Natali L."/>
            <person name="Bassil N."/>
            <person name="Fernandez G.E."/>
            <person name="Lomsadze A."/>
            <person name="Armour M."/>
            <person name="Olukolu B."/>
            <person name="Poorten T."/>
            <person name="Britton C."/>
            <person name="Davik J."/>
            <person name="Ashrafi H."/>
            <person name="Aiden E.L."/>
            <person name="Borodovsky M."/>
            <person name="Worthington M."/>
        </authorList>
    </citation>
    <scope>NUCLEOTIDE SEQUENCE [LARGE SCALE GENOMIC DNA]</scope>
    <source>
        <strain evidence="4">PI 553951</strain>
    </source>
</reference>
<protein>
    <submittedName>
        <fullName evidence="4">Uncharacterized protein</fullName>
    </submittedName>
</protein>
<accession>A0AAW1XL10</accession>
<feature type="repeat" description="WD" evidence="3">
    <location>
        <begin position="44"/>
        <end position="85"/>
    </location>
</feature>
<dbReference type="SUPFAM" id="SSF50978">
    <property type="entry name" value="WD40 repeat-like"/>
    <property type="match status" value="1"/>
</dbReference>
<evidence type="ECO:0000313" key="5">
    <source>
        <dbReference type="Proteomes" id="UP001457282"/>
    </source>
</evidence>
<comment type="caution">
    <text evidence="4">The sequence shown here is derived from an EMBL/GenBank/DDBJ whole genome shotgun (WGS) entry which is preliminary data.</text>
</comment>
<keyword evidence="1 3" id="KW-0853">WD repeat</keyword>
<sequence length="434" mass="49175">MGIKDSFTDIYRSREMGVFGSRRFARWFSANESIVNRLGFYQELDGYNKRVGTAHFNSRGDLLVSGGDENQNIIWDWETKTRRLSYDSGHFTVQDTKLMPLSDDKKIATACMDGYVRLGEVCEDGRVHTKHLGSFDYFGVRSLAVEPGDPNSFYSCGEDGFVRQFDLRSSCARDLLHCSRLSKGKHNPHEMALSDIVIDPRNPNYFCTGGADAYARVYDIRKLQQRYASRYLDEPVDIFCPDHLIETSNIWVTGLAYSKSSELVVNYFNDLIYLFQKNVGLGRPSPSSTLPQDIDKPQVFLGHSNTLTATAVSFFGPNDDYVMSGSTCGHIFIWKKNGTKVIRVMNGNADQIEPHPNLPIIATCGSEKNVKLWAPIANDDHSLNIEQLMESNRKGREKERQLYLLHSSMYDMEIQMQPVGEEISDSPCLGWDID</sequence>
<dbReference type="InterPro" id="IPR015943">
    <property type="entry name" value="WD40/YVTN_repeat-like_dom_sf"/>
</dbReference>
<dbReference type="GO" id="GO:0005737">
    <property type="term" value="C:cytoplasm"/>
    <property type="evidence" value="ECO:0007669"/>
    <property type="project" value="TreeGrafter"/>
</dbReference>
<dbReference type="PROSITE" id="PS50082">
    <property type="entry name" value="WD_REPEATS_2"/>
    <property type="match status" value="1"/>
</dbReference>
<dbReference type="Pfam" id="PF00400">
    <property type="entry name" value="WD40"/>
    <property type="match status" value="2"/>
</dbReference>
<name>A0AAW1XL10_RUBAR</name>
<evidence type="ECO:0000256" key="1">
    <source>
        <dbReference type="ARBA" id="ARBA00022574"/>
    </source>
</evidence>
<dbReference type="EMBL" id="JBEDUW010000003">
    <property type="protein sequence ID" value="KAK9936362.1"/>
    <property type="molecule type" value="Genomic_DNA"/>
</dbReference>
<dbReference type="AlphaFoldDB" id="A0AAW1XL10"/>
<dbReference type="PANTHER" id="PTHR15574">
    <property type="entry name" value="WD REPEAT DOMAIN-CONTAINING FAMILY"/>
    <property type="match status" value="1"/>
</dbReference>
<keyword evidence="5" id="KW-1185">Reference proteome</keyword>
<gene>
    <name evidence="4" type="ORF">M0R45_013208</name>
</gene>
<dbReference type="SMART" id="SM00320">
    <property type="entry name" value="WD40"/>
    <property type="match status" value="6"/>
</dbReference>
<evidence type="ECO:0000256" key="2">
    <source>
        <dbReference type="ARBA" id="ARBA00022737"/>
    </source>
</evidence>
<dbReference type="InterPro" id="IPR001680">
    <property type="entry name" value="WD40_rpt"/>
</dbReference>
<keyword evidence="2" id="KW-0677">Repeat</keyword>
<dbReference type="Proteomes" id="UP001457282">
    <property type="component" value="Unassembled WGS sequence"/>
</dbReference>
<dbReference type="InterPro" id="IPR045151">
    <property type="entry name" value="DCAF8"/>
</dbReference>
<evidence type="ECO:0000256" key="3">
    <source>
        <dbReference type="PROSITE-ProRule" id="PRU00221"/>
    </source>
</evidence>
<organism evidence="4 5">
    <name type="scientific">Rubus argutus</name>
    <name type="common">Southern blackberry</name>
    <dbReference type="NCBI Taxonomy" id="59490"/>
    <lineage>
        <taxon>Eukaryota</taxon>
        <taxon>Viridiplantae</taxon>
        <taxon>Streptophyta</taxon>
        <taxon>Embryophyta</taxon>
        <taxon>Tracheophyta</taxon>
        <taxon>Spermatophyta</taxon>
        <taxon>Magnoliopsida</taxon>
        <taxon>eudicotyledons</taxon>
        <taxon>Gunneridae</taxon>
        <taxon>Pentapetalae</taxon>
        <taxon>rosids</taxon>
        <taxon>fabids</taxon>
        <taxon>Rosales</taxon>
        <taxon>Rosaceae</taxon>
        <taxon>Rosoideae</taxon>
        <taxon>Rosoideae incertae sedis</taxon>
        <taxon>Rubus</taxon>
    </lineage>
</organism>
<evidence type="ECO:0000313" key="4">
    <source>
        <dbReference type="EMBL" id="KAK9936362.1"/>
    </source>
</evidence>
<dbReference type="PANTHER" id="PTHR15574:SF65">
    <property type="entry name" value="TRANSDUCIN_WD40 REPEAT-LIKE SUPERFAMILY PROTEIN"/>
    <property type="match status" value="1"/>
</dbReference>
<proteinExistence type="predicted"/>
<dbReference type="InterPro" id="IPR036322">
    <property type="entry name" value="WD40_repeat_dom_sf"/>
</dbReference>
<dbReference type="Gene3D" id="2.130.10.10">
    <property type="entry name" value="YVTN repeat-like/Quinoprotein amine dehydrogenase"/>
    <property type="match status" value="1"/>
</dbReference>
<dbReference type="GO" id="GO:0080008">
    <property type="term" value="C:Cul4-RING E3 ubiquitin ligase complex"/>
    <property type="evidence" value="ECO:0007669"/>
    <property type="project" value="TreeGrafter"/>
</dbReference>